<evidence type="ECO:0000313" key="1">
    <source>
        <dbReference type="EMBL" id="KKU13946.1"/>
    </source>
</evidence>
<protein>
    <submittedName>
        <fullName evidence="1">Uncharacterized protein</fullName>
    </submittedName>
</protein>
<feature type="non-terminal residue" evidence="1">
    <location>
        <position position="1"/>
    </location>
</feature>
<dbReference type="EMBL" id="LCLH01000009">
    <property type="protein sequence ID" value="KKU13946.1"/>
    <property type="molecule type" value="Genomic_DNA"/>
</dbReference>
<reference evidence="1 2" key="1">
    <citation type="journal article" date="2015" name="Nature">
        <title>rRNA introns, odd ribosomes, and small enigmatic genomes across a large radiation of phyla.</title>
        <authorList>
            <person name="Brown C.T."/>
            <person name="Hug L.A."/>
            <person name="Thomas B.C."/>
            <person name="Sharon I."/>
            <person name="Castelle C.J."/>
            <person name="Singh A."/>
            <person name="Wilkins M.J."/>
            <person name="Williams K.H."/>
            <person name="Banfield J.F."/>
        </authorList>
    </citation>
    <scope>NUCLEOTIDE SEQUENCE [LARGE SCALE GENOMIC DNA]</scope>
</reference>
<sequence length="61" mass="7216">SLMNQFPNYTEKIHRFSELTMNHRGIKDPAGSSNVKLHREIIRNIYSTLNKKFKDILGWVK</sequence>
<proteinExistence type="predicted"/>
<evidence type="ECO:0000313" key="2">
    <source>
        <dbReference type="Proteomes" id="UP000034911"/>
    </source>
</evidence>
<dbReference type="Proteomes" id="UP000034911">
    <property type="component" value="Unassembled WGS sequence"/>
</dbReference>
<organism evidence="1 2">
    <name type="scientific">Candidatus Magasanikbacteria bacterium GW2011_GWC2_45_8</name>
    <dbReference type="NCBI Taxonomy" id="1619050"/>
    <lineage>
        <taxon>Bacteria</taxon>
        <taxon>Candidatus Magasanikiibacteriota</taxon>
    </lineage>
</organism>
<accession>A0A0G1MZZ1</accession>
<name>A0A0G1MZZ1_9BACT</name>
<dbReference type="AlphaFoldDB" id="A0A0G1MZZ1"/>
<comment type="caution">
    <text evidence="1">The sequence shown here is derived from an EMBL/GenBank/DDBJ whole genome shotgun (WGS) entry which is preliminary data.</text>
</comment>
<gene>
    <name evidence="1" type="ORF">UX20_C0009G0001</name>
</gene>